<keyword evidence="2" id="KW-1185">Reference proteome</keyword>
<dbReference type="OrthoDB" id="188373at2"/>
<protein>
    <recommendedName>
        <fullName evidence="3">Carbohydrate-binding domain-containing protein</fullName>
    </recommendedName>
</protein>
<accession>A0A556QKN4</accession>
<reference evidence="1 2" key="1">
    <citation type="submission" date="2019-07" db="EMBL/GenBank/DDBJ databases">
        <title>Description of 53C-WASEF.</title>
        <authorList>
            <person name="Pitt A."/>
            <person name="Hahn M.W."/>
        </authorList>
    </citation>
    <scope>NUCLEOTIDE SEQUENCE [LARGE SCALE GENOMIC DNA]</scope>
    <source>
        <strain evidence="1 2">53C-WASEF</strain>
    </source>
</reference>
<organism evidence="1 2">
    <name type="scientific">Rariglobus hedericola</name>
    <dbReference type="NCBI Taxonomy" id="2597822"/>
    <lineage>
        <taxon>Bacteria</taxon>
        <taxon>Pseudomonadati</taxon>
        <taxon>Verrucomicrobiota</taxon>
        <taxon>Opitutia</taxon>
        <taxon>Opitutales</taxon>
        <taxon>Opitutaceae</taxon>
        <taxon>Rariglobus</taxon>
    </lineage>
</organism>
<dbReference type="SUPFAM" id="SSF49344">
    <property type="entry name" value="CBD9-like"/>
    <property type="match status" value="1"/>
</dbReference>
<sequence length="225" mass="25800">MSLVRTGEAECLMIPAVQGFALGDWEATARVMKAGGAGLDFAQSWFPQLEADFKPGRVWLGIQGDDLVAYAVLEDDQPSNRATQLNDATWIMGDALELFFHAEGRPAYYEFHVTPDNVRLQLFFPSREAFLERRKHTHWAVADSRFESAARVNDTRTQWEAVMRIKLALVLDEPRDDGSRRFRFSFSRYDYQPGRKRPVTSATTRLHAPDFHYIPEWDWAEAARG</sequence>
<gene>
    <name evidence="1" type="ORF">FPL22_13980</name>
</gene>
<dbReference type="AlphaFoldDB" id="A0A556QKN4"/>
<dbReference type="Gene3D" id="2.60.40.1190">
    <property type="match status" value="1"/>
</dbReference>
<dbReference type="Proteomes" id="UP000315648">
    <property type="component" value="Unassembled WGS sequence"/>
</dbReference>
<proteinExistence type="predicted"/>
<evidence type="ECO:0008006" key="3">
    <source>
        <dbReference type="Google" id="ProtNLM"/>
    </source>
</evidence>
<evidence type="ECO:0000313" key="2">
    <source>
        <dbReference type="Proteomes" id="UP000315648"/>
    </source>
</evidence>
<name>A0A556QKN4_9BACT</name>
<dbReference type="EMBL" id="VMBG01000002">
    <property type="protein sequence ID" value="TSJ77204.1"/>
    <property type="molecule type" value="Genomic_DNA"/>
</dbReference>
<evidence type="ECO:0000313" key="1">
    <source>
        <dbReference type="EMBL" id="TSJ77204.1"/>
    </source>
</evidence>
<comment type="caution">
    <text evidence="1">The sequence shown here is derived from an EMBL/GenBank/DDBJ whole genome shotgun (WGS) entry which is preliminary data.</text>
</comment>
<dbReference type="RefSeq" id="WP_144353607.1">
    <property type="nucleotide sequence ID" value="NZ_CBCRVV010000016.1"/>
</dbReference>